<protein>
    <recommendedName>
        <fullName evidence="2">RNA polymerase II assembly factor Rtp1 C-terminal domain-containing protein</fullName>
    </recommendedName>
</protein>
<accession>A0ABR1CX72</accession>
<organism evidence="3 4">
    <name type="scientific">Necator americanus</name>
    <name type="common">Human hookworm</name>
    <dbReference type="NCBI Taxonomy" id="51031"/>
    <lineage>
        <taxon>Eukaryota</taxon>
        <taxon>Metazoa</taxon>
        <taxon>Ecdysozoa</taxon>
        <taxon>Nematoda</taxon>
        <taxon>Chromadorea</taxon>
        <taxon>Rhabditida</taxon>
        <taxon>Rhabditina</taxon>
        <taxon>Rhabditomorpha</taxon>
        <taxon>Strongyloidea</taxon>
        <taxon>Ancylostomatidae</taxon>
        <taxon>Bunostominae</taxon>
        <taxon>Necator</taxon>
    </lineage>
</organism>
<dbReference type="EMBL" id="JAVFWL010000003">
    <property type="protein sequence ID" value="KAK6742486.1"/>
    <property type="molecule type" value="Genomic_DNA"/>
</dbReference>
<dbReference type="InterPro" id="IPR039600">
    <property type="entry name" value="TANGO6/Rtp1"/>
</dbReference>
<evidence type="ECO:0000313" key="3">
    <source>
        <dbReference type="EMBL" id="KAK6742486.1"/>
    </source>
</evidence>
<dbReference type="Proteomes" id="UP001303046">
    <property type="component" value="Unassembled WGS sequence"/>
</dbReference>
<dbReference type="InterPro" id="IPR016024">
    <property type="entry name" value="ARM-type_fold"/>
</dbReference>
<sequence>MHKHRDRRNNSQFGYLELKEEQVKKNAEPTLVWCCWFVKRCEVSMTLSKLESMFDLLGKLTSIDKDLPWTSPNCDPFGSILSCLEDQEKVCSLFQSNSSSECPDTRVRYGHLITSVMHEIAAELSAVKNRISTEPSLISLKNLATVSSAFQFFVLACVSPYLDQGVGIPLKLRSRVIKSWERCTNNWDFRKTQLSFAGECISALFDSNDVIRVNLMSKYCSDIVCIFEQLMLLDPCNNLIPAYKDILSKTDPKLLVCTFVGLLKPRSGVNPPKQFAISIGSQLSAILVSKNGLSVTLSSYEEINGEQFWDNTPLLSALAKQLALPPRNSMKMSYYRNIVSQFTHIITIGAFSRSRVSTFFSMFTEEMRGRNSVAADIFVDDVLFKPWEALSFSTNPSWSDEHDISLCLLRLWSDGKSSSRLLKANPRFLPCASALLSLLSVSDFGKGCSNISVFDDIFATLKCALEDVENLSDFLLAFICDTSPCFELVQQRSLVQEVGGRASMYGKVTLSRIFLSRDELLGRRIDSLITFLKKLGKPFSSKLLLELACKSVEKWNDDALRSAPRFISVDETNVLPKSSWHFVAGVIFEQLQDSDVDCNDKNTILSLLKLIQEILRSVIHYLEQRQKAFDCLDIVAAERAVVMAAQADKQISSAFSETCIVLLSFFDLVSGLKHKDDDLLVLAADAHKLASLFEKDRESIIVLSPSTNQPLYYFGENSISVLDSIRHRLAEASPVDRGGALLDVGRLIRLRNATVLLQLEEWLFEEMKGALFDSDSYVYLAAINALAETACYNTKYLSEMISLFKNFAEISTSSESKSEIEETVANEPEKGDSVHIDVAVRSRLCEVIGKVFRELGDMSPVWIDKCAGVFLSCFSEEDEILRASASQCLAEIILACHGRNVEKYLNEIFFIVENTLNSDLSALLRRSVVNLLRQIIKSCDTKILEIVGPRLRDLHRKLVHLWRFDADHVVRLHAELALDELKAAIKCTVLEETTSIRC</sequence>
<proteinExistence type="inferred from homology"/>
<keyword evidence="4" id="KW-1185">Reference proteome</keyword>
<reference evidence="3 4" key="1">
    <citation type="submission" date="2023-08" db="EMBL/GenBank/DDBJ databases">
        <title>A Necator americanus chromosomal reference genome.</title>
        <authorList>
            <person name="Ilik V."/>
            <person name="Petrzelkova K.J."/>
            <person name="Pardy F."/>
            <person name="Fuh T."/>
            <person name="Niatou-Singa F.S."/>
            <person name="Gouil Q."/>
            <person name="Baker L."/>
            <person name="Ritchie M.E."/>
            <person name="Jex A.R."/>
            <person name="Gazzola D."/>
            <person name="Li H."/>
            <person name="Toshio Fujiwara R."/>
            <person name="Zhan B."/>
            <person name="Aroian R.V."/>
            <person name="Pafco B."/>
            <person name="Schwarz E.M."/>
        </authorList>
    </citation>
    <scope>NUCLEOTIDE SEQUENCE [LARGE SCALE GENOMIC DNA]</scope>
    <source>
        <strain evidence="3 4">Aroian</strain>
        <tissue evidence="3">Whole animal</tissue>
    </source>
</reference>
<gene>
    <name evidence="3" type="primary">Necator_chrIII.g10776</name>
    <name evidence="3" type="ORF">RB195_010011</name>
</gene>
<dbReference type="InterPro" id="IPR011989">
    <property type="entry name" value="ARM-like"/>
</dbReference>
<dbReference type="Gene3D" id="1.25.10.10">
    <property type="entry name" value="Leucine-rich Repeat Variant"/>
    <property type="match status" value="1"/>
</dbReference>
<comment type="caution">
    <text evidence="3">The sequence shown here is derived from an EMBL/GenBank/DDBJ whole genome shotgun (WGS) entry which is preliminary data.</text>
</comment>
<dbReference type="Pfam" id="PF10363">
    <property type="entry name" value="RTP1_C1"/>
    <property type="match status" value="1"/>
</dbReference>
<comment type="similarity">
    <text evidence="1">Belongs to the Tango6 family.</text>
</comment>
<dbReference type="SUPFAM" id="SSF48371">
    <property type="entry name" value="ARM repeat"/>
    <property type="match status" value="1"/>
</dbReference>
<dbReference type="PANTHER" id="PTHR20959:SF1">
    <property type="entry name" value="TRANSPORT AND GOLGI ORGANIZATION PROTEIN 6 HOMOLOG"/>
    <property type="match status" value="1"/>
</dbReference>
<evidence type="ECO:0000313" key="4">
    <source>
        <dbReference type="Proteomes" id="UP001303046"/>
    </source>
</evidence>
<evidence type="ECO:0000259" key="2">
    <source>
        <dbReference type="Pfam" id="PF10363"/>
    </source>
</evidence>
<feature type="domain" description="RNA polymerase II assembly factor Rtp1 C-terminal" evidence="2">
    <location>
        <begin position="727"/>
        <end position="858"/>
    </location>
</feature>
<evidence type="ECO:0000256" key="1">
    <source>
        <dbReference type="ARBA" id="ARBA00005724"/>
    </source>
</evidence>
<name>A0ABR1CX72_NECAM</name>
<dbReference type="InterPro" id="IPR019451">
    <property type="entry name" value="Rtp1_C1"/>
</dbReference>
<dbReference type="PANTHER" id="PTHR20959">
    <property type="entry name" value="TRANSPORT AND GOLGI ORGANIZATION PROTEIN 6 FAMILY MEMBER"/>
    <property type="match status" value="1"/>
</dbReference>